<evidence type="ECO:0000313" key="9">
    <source>
        <dbReference type="Proteomes" id="UP000198462"/>
    </source>
</evidence>
<feature type="binding site" evidence="6">
    <location>
        <begin position="119"/>
        <end position="126"/>
    </location>
    <ligand>
        <name>ATP</name>
        <dbReference type="ChEBI" id="CHEBI:30616"/>
    </ligand>
</feature>
<keyword evidence="3 6" id="KW-0067">ATP-binding</keyword>
<dbReference type="CDD" id="cd02037">
    <property type="entry name" value="Mrp_NBP35"/>
    <property type="match status" value="1"/>
</dbReference>
<dbReference type="GO" id="GO:0016226">
    <property type="term" value="P:iron-sulfur cluster assembly"/>
    <property type="evidence" value="ECO:0007669"/>
    <property type="project" value="InterPro"/>
</dbReference>
<dbReference type="FunFam" id="3.40.50.300:FF:001119">
    <property type="entry name" value="Iron-sulfur cluster carrier protein"/>
    <property type="match status" value="1"/>
</dbReference>
<dbReference type="InterPro" id="IPR027417">
    <property type="entry name" value="P-loop_NTPase"/>
</dbReference>
<dbReference type="AlphaFoldDB" id="A0A219B977"/>
<dbReference type="OrthoDB" id="9809679at2"/>
<evidence type="ECO:0000256" key="6">
    <source>
        <dbReference type="HAMAP-Rule" id="MF_02040"/>
    </source>
</evidence>
<dbReference type="GO" id="GO:0140663">
    <property type="term" value="F:ATP-dependent FeS chaperone activity"/>
    <property type="evidence" value="ECO:0007669"/>
    <property type="project" value="InterPro"/>
</dbReference>
<evidence type="ECO:0000313" key="8">
    <source>
        <dbReference type="EMBL" id="OWV34676.1"/>
    </source>
</evidence>
<dbReference type="Proteomes" id="UP000198462">
    <property type="component" value="Unassembled WGS sequence"/>
</dbReference>
<dbReference type="EMBL" id="NFZT01000001">
    <property type="protein sequence ID" value="OWV34676.1"/>
    <property type="molecule type" value="Genomic_DNA"/>
</dbReference>
<evidence type="ECO:0000256" key="1">
    <source>
        <dbReference type="ARBA" id="ARBA00022723"/>
    </source>
</evidence>
<protein>
    <recommendedName>
        <fullName evidence="6">Iron-sulfur cluster carrier protein</fullName>
    </recommendedName>
</protein>
<evidence type="ECO:0000256" key="2">
    <source>
        <dbReference type="ARBA" id="ARBA00022741"/>
    </source>
</evidence>
<dbReference type="SUPFAM" id="SSF52540">
    <property type="entry name" value="P-loop containing nucleoside triphosphate hydrolases"/>
    <property type="match status" value="1"/>
</dbReference>
<evidence type="ECO:0000256" key="3">
    <source>
        <dbReference type="ARBA" id="ARBA00022840"/>
    </source>
</evidence>
<dbReference type="InterPro" id="IPR033756">
    <property type="entry name" value="YlxH/NBP35"/>
</dbReference>
<keyword evidence="4 6" id="KW-0408">Iron</keyword>
<proteinExistence type="inferred from homology"/>
<evidence type="ECO:0000256" key="7">
    <source>
        <dbReference type="SAM" id="MobiDB-lite"/>
    </source>
</evidence>
<comment type="subunit">
    <text evidence="6">Homodimer.</text>
</comment>
<organism evidence="8 9">
    <name type="scientific">Pacificimonas flava</name>
    <dbReference type="NCBI Taxonomy" id="1234595"/>
    <lineage>
        <taxon>Bacteria</taxon>
        <taxon>Pseudomonadati</taxon>
        <taxon>Pseudomonadota</taxon>
        <taxon>Alphaproteobacteria</taxon>
        <taxon>Sphingomonadales</taxon>
        <taxon>Sphingosinicellaceae</taxon>
        <taxon>Pacificimonas</taxon>
    </lineage>
</organism>
<evidence type="ECO:0000256" key="4">
    <source>
        <dbReference type="ARBA" id="ARBA00023004"/>
    </source>
</evidence>
<keyword evidence="2 6" id="KW-0547">Nucleotide-binding</keyword>
<reference evidence="9" key="1">
    <citation type="submission" date="2017-05" db="EMBL/GenBank/DDBJ databases">
        <authorList>
            <person name="Lin X."/>
        </authorList>
    </citation>
    <scope>NUCLEOTIDE SEQUENCE [LARGE SCALE GENOMIC DNA]</scope>
    <source>
        <strain evidence="9">JLT2012</strain>
    </source>
</reference>
<feature type="compositionally biased region" description="Low complexity" evidence="7">
    <location>
        <begin position="75"/>
        <end position="88"/>
    </location>
</feature>
<dbReference type="GO" id="GO:0046872">
    <property type="term" value="F:metal ion binding"/>
    <property type="evidence" value="ECO:0007669"/>
    <property type="project" value="UniProtKB-KW"/>
</dbReference>
<dbReference type="HAMAP" id="MF_02040">
    <property type="entry name" value="Mrp_NBP35"/>
    <property type="match status" value="1"/>
</dbReference>
<keyword evidence="9" id="KW-1185">Reference proteome</keyword>
<gene>
    <name evidence="8" type="ORF">B5C34_06980</name>
</gene>
<name>A0A219B977_9SPHN</name>
<dbReference type="Gene3D" id="3.40.50.300">
    <property type="entry name" value="P-loop containing nucleotide triphosphate hydrolases"/>
    <property type="match status" value="1"/>
</dbReference>
<dbReference type="InterPro" id="IPR019591">
    <property type="entry name" value="Mrp/NBP35_ATP-bd"/>
</dbReference>
<feature type="region of interest" description="Disordered" evidence="7">
    <location>
        <begin position="75"/>
        <end position="103"/>
    </location>
</feature>
<dbReference type="InterPro" id="IPR044304">
    <property type="entry name" value="NUBPL-like"/>
</dbReference>
<comment type="caution">
    <text evidence="8">The sequence shown here is derived from an EMBL/GenBank/DDBJ whole genome shotgun (WGS) entry which is preliminary data.</text>
</comment>
<dbReference type="Pfam" id="PF10609">
    <property type="entry name" value="ParA"/>
    <property type="match status" value="1"/>
</dbReference>
<dbReference type="PANTHER" id="PTHR42961:SF2">
    <property type="entry name" value="IRON-SULFUR PROTEIN NUBPL"/>
    <property type="match status" value="1"/>
</dbReference>
<dbReference type="GO" id="GO:0016887">
    <property type="term" value="F:ATP hydrolysis activity"/>
    <property type="evidence" value="ECO:0007669"/>
    <property type="project" value="UniProtKB-UniRule"/>
</dbReference>
<dbReference type="GO" id="GO:0005524">
    <property type="term" value="F:ATP binding"/>
    <property type="evidence" value="ECO:0007669"/>
    <property type="project" value="UniProtKB-UniRule"/>
</dbReference>
<dbReference type="GO" id="GO:0051539">
    <property type="term" value="F:4 iron, 4 sulfur cluster binding"/>
    <property type="evidence" value="ECO:0007669"/>
    <property type="project" value="TreeGrafter"/>
</dbReference>
<sequence>MTEEDLRRALASIADPAGGGSIVETGRASGIVVRSGTGGFVLDIGGLSAEDAAALKRAAEQAAPGARMITTAEAAGGAHGQTGQAPTQSAAGGGARRQPHEQPAPDLAHLGKIVAVASGKGGVGKSTVAANLAVALAAEGLRVGLLDADIYGPSIPTLLGCPGRASGEQGRIEPVEAHGLKTLSIAHLTKPGKAMIWRGPMAAAAMMQMLADGDWGELEVMLIDMPPGTGDIQLTLAQKVKPAGAVIVSTPQDLALIDAEKAIAMFDKVNVPILGVIENMSTFVCPECGTRSDIFGHGGAEETSRARSVPFLGAVPLTMELRRASDSGRPAVLSDDEAGAALRAAALALKTELES</sequence>
<keyword evidence="1 6" id="KW-0479">Metal-binding</keyword>
<comment type="function">
    <text evidence="6">Binds and transfers iron-sulfur (Fe-S) clusters to target apoproteins. Can hydrolyze ATP.</text>
</comment>
<evidence type="ECO:0000256" key="5">
    <source>
        <dbReference type="ARBA" id="ARBA00023014"/>
    </source>
</evidence>
<keyword evidence="6" id="KW-0378">Hydrolase</keyword>
<keyword evidence="5 6" id="KW-0411">Iron-sulfur</keyword>
<accession>A0A219B977</accession>
<comment type="similarity">
    <text evidence="6">Belongs to the Mrp/NBP35 ATP-binding proteins family.</text>
</comment>
<dbReference type="PANTHER" id="PTHR42961">
    <property type="entry name" value="IRON-SULFUR PROTEIN NUBPL"/>
    <property type="match status" value="1"/>
</dbReference>